<accession>A0AAV7NYA4</accession>
<feature type="compositionally biased region" description="Gly residues" evidence="1">
    <location>
        <begin position="1"/>
        <end position="12"/>
    </location>
</feature>
<evidence type="ECO:0000256" key="1">
    <source>
        <dbReference type="SAM" id="MobiDB-lite"/>
    </source>
</evidence>
<name>A0AAV7NYA4_PLEWA</name>
<evidence type="ECO:0000313" key="3">
    <source>
        <dbReference type="Proteomes" id="UP001066276"/>
    </source>
</evidence>
<keyword evidence="3" id="KW-1185">Reference proteome</keyword>
<feature type="compositionally biased region" description="Basic and acidic residues" evidence="1">
    <location>
        <begin position="14"/>
        <end position="26"/>
    </location>
</feature>
<gene>
    <name evidence="2" type="ORF">NDU88_008118</name>
</gene>
<sequence length="112" mass="12433">MYGESGAVGGGLVSKKDNLDGKKEGEIDYTEATGEEGLRVTNAGKLALGNPTNQQPEEEARPTETQVCDQEKGWDDQTAQGGGQEAYQNRRPVQNGRRELEEEWKKVPYFWT</sequence>
<organism evidence="2 3">
    <name type="scientific">Pleurodeles waltl</name>
    <name type="common">Iberian ribbed newt</name>
    <dbReference type="NCBI Taxonomy" id="8319"/>
    <lineage>
        <taxon>Eukaryota</taxon>
        <taxon>Metazoa</taxon>
        <taxon>Chordata</taxon>
        <taxon>Craniata</taxon>
        <taxon>Vertebrata</taxon>
        <taxon>Euteleostomi</taxon>
        <taxon>Amphibia</taxon>
        <taxon>Batrachia</taxon>
        <taxon>Caudata</taxon>
        <taxon>Salamandroidea</taxon>
        <taxon>Salamandridae</taxon>
        <taxon>Pleurodelinae</taxon>
        <taxon>Pleurodeles</taxon>
    </lineage>
</organism>
<comment type="caution">
    <text evidence="2">The sequence shown here is derived from an EMBL/GenBank/DDBJ whole genome shotgun (WGS) entry which is preliminary data.</text>
</comment>
<evidence type="ECO:0000313" key="2">
    <source>
        <dbReference type="EMBL" id="KAJ1119935.1"/>
    </source>
</evidence>
<protein>
    <submittedName>
        <fullName evidence="2">Uncharacterized protein</fullName>
    </submittedName>
</protein>
<dbReference type="EMBL" id="JANPWB010000012">
    <property type="protein sequence ID" value="KAJ1119935.1"/>
    <property type="molecule type" value="Genomic_DNA"/>
</dbReference>
<dbReference type="Proteomes" id="UP001066276">
    <property type="component" value="Chromosome 8"/>
</dbReference>
<feature type="region of interest" description="Disordered" evidence="1">
    <location>
        <begin position="1"/>
        <end position="101"/>
    </location>
</feature>
<proteinExistence type="predicted"/>
<dbReference type="AlphaFoldDB" id="A0AAV7NYA4"/>
<reference evidence="2" key="1">
    <citation type="journal article" date="2022" name="bioRxiv">
        <title>Sequencing and chromosome-scale assembly of the giantPleurodeles waltlgenome.</title>
        <authorList>
            <person name="Brown T."/>
            <person name="Elewa A."/>
            <person name="Iarovenko S."/>
            <person name="Subramanian E."/>
            <person name="Araus A.J."/>
            <person name="Petzold A."/>
            <person name="Susuki M."/>
            <person name="Suzuki K.-i.T."/>
            <person name="Hayashi T."/>
            <person name="Toyoda A."/>
            <person name="Oliveira C."/>
            <person name="Osipova E."/>
            <person name="Leigh N.D."/>
            <person name="Simon A."/>
            <person name="Yun M.H."/>
        </authorList>
    </citation>
    <scope>NUCLEOTIDE SEQUENCE</scope>
    <source>
        <strain evidence="2">20211129_DDA</strain>
        <tissue evidence="2">Liver</tissue>
    </source>
</reference>